<gene>
    <name evidence="2" type="ORF">DY000_02058695</name>
    <name evidence="1" type="ORF">F2Q70_00042410</name>
</gene>
<reference evidence="1" key="1">
    <citation type="submission" date="2019-12" db="EMBL/GenBank/DDBJ databases">
        <title>Genome sequencing and annotation of Brassica cretica.</title>
        <authorList>
            <person name="Studholme D.J."/>
            <person name="Sarris P.F."/>
        </authorList>
    </citation>
    <scope>NUCLEOTIDE SEQUENCE</scope>
    <source>
        <strain evidence="1">PFS-102/07</strain>
        <tissue evidence="1">Leaf</tissue>
    </source>
</reference>
<protein>
    <recommendedName>
        <fullName evidence="4">RNase H type-1 domain-containing protein</fullName>
    </recommendedName>
</protein>
<proteinExistence type="predicted"/>
<keyword evidence="3" id="KW-1185">Reference proteome</keyword>
<reference evidence="2" key="2">
    <citation type="submission" date="2019-12" db="EMBL/GenBank/DDBJ databases">
        <authorList>
            <person name="Studholme D.J."/>
            <person name="Sarris P."/>
        </authorList>
    </citation>
    <scope>NUCLEOTIDE SEQUENCE</scope>
    <source>
        <strain evidence="2">PFS-1207/04</strain>
        <tissue evidence="2">Leaf</tissue>
    </source>
</reference>
<dbReference type="AlphaFoldDB" id="A0A3N6RZY4"/>
<comment type="caution">
    <text evidence="1">The sequence shown here is derived from an EMBL/GenBank/DDBJ whole genome shotgun (WGS) entry which is preliminary data.</text>
</comment>
<organism evidence="1">
    <name type="scientific">Brassica cretica</name>
    <name type="common">Mustard</name>
    <dbReference type="NCBI Taxonomy" id="69181"/>
    <lineage>
        <taxon>Eukaryota</taxon>
        <taxon>Viridiplantae</taxon>
        <taxon>Streptophyta</taxon>
        <taxon>Embryophyta</taxon>
        <taxon>Tracheophyta</taxon>
        <taxon>Spermatophyta</taxon>
        <taxon>Magnoliopsida</taxon>
        <taxon>eudicotyledons</taxon>
        <taxon>Gunneridae</taxon>
        <taxon>Pentapetalae</taxon>
        <taxon>rosids</taxon>
        <taxon>malvids</taxon>
        <taxon>Brassicales</taxon>
        <taxon>Brassicaceae</taxon>
        <taxon>Brassiceae</taxon>
        <taxon>Brassica</taxon>
    </lineage>
</organism>
<accession>A0A3N6RZY4</accession>
<evidence type="ECO:0000313" key="3">
    <source>
        <dbReference type="Proteomes" id="UP000266723"/>
    </source>
</evidence>
<evidence type="ECO:0000313" key="2">
    <source>
        <dbReference type="EMBL" id="KAF3515955.1"/>
    </source>
</evidence>
<dbReference type="Proteomes" id="UP000266723">
    <property type="component" value="Unassembled WGS sequence"/>
</dbReference>
<evidence type="ECO:0000313" key="1">
    <source>
        <dbReference type="EMBL" id="KAF2593186.1"/>
    </source>
</evidence>
<evidence type="ECO:0008006" key="4">
    <source>
        <dbReference type="Google" id="ProtNLM"/>
    </source>
</evidence>
<dbReference type="EMBL" id="QGKV02001556">
    <property type="protein sequence ID" value="KAF3515955.1"/>
    <property type="molecule type" value="Genomic_DNA"/>
</dbReference>
<sequence length="71" mass="7905">METPIPQEQGIEESQGISLDNICMVDGSWTSIAQFSGCGWGWMDSLGIVQLMGTHNLRWRETALHLEVEAL</sequence>
<name>A0A3N6RZY4_BRACR</name>
<dbReference type="EMBL" id="QGKY02000164">
    <property type="protein sequence ID" value="KAF2593186.1"/>
    <property type="molecule type" value="Genomic_DNA"/>
</dbReference>
<reference evidence="2 3" key="3">
    <citation type="journal article" date="2020" name="BMC Genomics">
        <title>Intraspecific diversification of the crop wild relative Brassica cretica Lam. using demographic model selection.</title>
        <authorList>
            <person name="Kioukis A."/>
            <person name="Michalopoulou V.A."/>
            <person name="Briers L."/>
            <person name="Pirintsos S."/>
            <person name="Studholme D.J."/>
            <person name="Pavlidis P."/>
            <person name="Sarris P.F."/>
        </authorList>
    </citation>
    <scope>NUCLEOTIDE SEQUENCE [LARGE SCALE GENOMIC DNA]</scope>
    <source>
        <strain evidence="3">cv. PFS-1207/04</strain>
        <strain evidence="2">PFS-1207/04</strain>
    </source>
</reference>